<evidence type="ECO:0000256" key="2">
    <source>
        <dbReference type="ARBA" id="ARBA00023125"/>
    </source>
</evidence>
<dbReference type="SMART" id="SM00347">
    <property type="entry name" value="HTH_MARR"/>
    <property type="match status" value="1"/>
</dbReference>
<evidence type="ECO:0000259" key="4">
    <source>
        <dbReference type="PROSITE" id="PS50995"/>
    </source>
</evidence>
<proteinExistence type="predicted"/>
<gene>
    <name evidence="5" type="ORF">ENY07_14055</name>
</gene>
<comment type="caution">
    <text evidence="5">The sequence shown here is derived from an EMBL/GenBank/DDBJ whole genome shotgun (WGS) entry which is preliminary data.</text>
</comment>
<evidence type="ECO:0000256" key="3">
    <source>
        <dbReference type="ARBA" id="ARBA00023163"/>
    </source>
</evidence>
<dbReference type="InterPro" id="IPR039422">
    <property type="entry name" value="MarR/SlyA-like"/>
</dbReference>
<dbReference type="InterPro" id="IPR036390">
    <property type="entry name" value="WH_DNA-bd_sf"/>
</dbReference>
<dbReference type="PROSITE" id="PS50995">
    <property type="entry name" value="HTH_MARR_2"/>
    <property type="match status" value="1"/>
</dbReference>
<dbReference type="GO" id="GO:0006950">
    <property type="term" value="P:response to stress"/>
    <property type="evidence" value="ECO:0007669"/>
    <property type="project" value="TreeGrafter"/>
</dbReference>
<keyword evidence="1" id="KW-0805">Transcription regulation</keyword>
<dbReference type="InterPro" id="IPR023187">
    <property type="entry name" value="Tscrpt_reg_MarR-type_CS"/>
</dbReference>
<keyword evidence="2" id="KW-0238">DNA-binding</keyword>
<dbReference type="InterPro" id="IPR000835">
    <property type="entry name" value="HTH_MarR-typ"/>
</dbReference>
<evidence type="ECO:0000256" key="1">
    <source>
        <dbReference type="ARBA" id="ARBA00023015"/>
    </source>
</evidence>
<dbReference type="EMBL" id="DTQM01000266">
    <property type="protein sequence ID" value="HGC44325.1"/>
    <property type="molecule type" value="Genomic_DNA"/>
</dbReference>
<dbReference type="InterPro" id="IPR036388">
    <property type="entry name" value="WH-like_DNA-bd_sf"/>
</dbReference>
<reference evidence="5" key="1">
    <citation type="journal article" date="2020" name="mSystems">
        <title>Genome- and Community-Level Interaction Insights into Carbon Utilization and Element Cycling Functions of Hydrothermarchaeota in Hydrothermal Sediment.</title>
        <authorList>
            <person name="Zhou Z."/>
            <person name="Liu Y."/>
            <person name="Xu W."/>
            <person name="Pan J."/>
            <person name="Luo Z.H."/>
            <person name="Li M."/>
        </authorList>
    </citation>
    <scope>NUCLEOTIDE SEQUENCE</scope>
    <source>
        <strain evidence="5">SpSt-997</strain>
    </source>
</reference>
<organism evidence="5">
    <name type="scientific">Acidicaldus sp</name>
    <dbReference type="NCBI Taxonomy" id="1872105"/>
    <lineage>
        <taxon>Bacteria</taxon>
        <taxon>Pseudomonadati</taxon>
        <taxon>Pseudomonadota</taxon>
        <taxon>Alphaproteobacteria</taxon>
        <taxon>Acetobacterales</taxon>
        <taxon>Acetobacteraceae</taxon>
        <taxon>Acidicaldus</taxon>
    </lineage>
</organism>
<evidence type="ECO:0000313" key="5">
    <source>
        <dbReference type="EMBL" id="HGC44325.1"/>
    </source>
</evidence>
<dbReference type="PANTHER" id="PTHR33164">
    <property type="entry name" value="TRANSCRIPTIONAL REGULATOR, MARR FAMILY"/>
    <property type="match status" value="1"/>
</dbReference>
<dbReference type="AlphaFoldDB" id="A0A8J4HFW7"/>
<dbReference type="Gene3D" id="1.10.10.10">
    <property type="entry name" value="Winged helix-like DNA-binding domain superfamily/Winged helix DNA-binding domain"/>
    <property type="match status" value="1"/>
</dbReference>
<dbReference type="SUPFAM" id="SSF46785">
    <property type="entry name" value="Winged helix' DNA-binding domain"/>
    <property type="match status" value="1"/>
</dbReference>
<sequence length="166" mass="18266">MEPAAVGLAKADYVVLAEFRFLLRSFLEFSEHEARGSGLTPRQHQALLQIKGWPGRETMSVGELAARLLIRHHSAVELVDRLEEAGLVERLADRADRRRVLLRLTEKADAELARLAATHLQELQRLRPALLGLLKQFPAPTGNAPAHNATGLGERAMLTPESIAAS</sequence>
<dbReference type="PRINTS" id="PR00598">
    <property type="entry name" value="HTHMARR"/>
</dbReference>
<dbReference type="GO" id="GO:0003700">
    <property type="term" value="F:DNA-binding transcription factor activity"/>
    <property type="evidence" value="ECO:0007669"/>
    <property type="project" value="InterPro"/>
</dbReference>
<protein>
    <submittedName>
        <fullName evidence="5">MarR family transcriptional regulator</fullName>
    </submittedName>
</protein>
<keyword evidence="3" id="KW-0804">Transcription</keyword>
<dbReference type="PANTHER" id="PTHR33164:SF43">
    <property type="entry name" value="HTH-TYPE TRANSCRIPTIONAL REPRESSOR YETL"/>
    <property type="match status" value="1"/>
</dbReference>
<feature type="domain" description="HTH marR-type" evidence="4">
    <location>
        <begin position="1"/>
        <end position="158"/>
    </location>
</feature>
<accession>A0A8J4HFW7</accession>
<name>A0A8J4HFW7_9PROT</name>
<dbReference type="PROSITE" id="PS01117">
    <property type="entry name" value="HTH_MARR_1"/>
    <property type="match status" value="1"/>
</dbReference>
<dbReference type="Pfam" id="PF12802">
    <property type="entry name" value="MarR_2"/>
    <property type="match status" value="1"/>
</dbReference>
<dbReference type="GO" id="GO:0003677">
    <property type="term" value="F:DNA binding"/>
    <property type="evidence" value="ECO:0007669"/>
    <property type="project" value="UniProtKB-KW"/>
</dbReference>